<dbReference type="GO" id="GO:0016020">
    <property type="term" value="C:membrane"/>
    <property type="evidence" value="ECO:0007669"/>
    <property type="project" value="UniProtKB-SubCell"/>
</dbReference>
<evidence type="ECO:0000256" key="2">
    <source>
        <dbReference type="ARBA" id="ARBA00022692"/>
    </source>
</evidence>
<dbReference type="PANTHER" id="PTHR21284:SF12">
    <property type="entry name" value="EG:80H7.2 PROTEIN"/>
    <property type="match status" value="1"/>
</dbReference>
<sequence length="260" mass="28165">MENETGRIIPTPKTNKTVVLSGHTKWLLIAAILLLIGNIVSIVAFATPSWIIFLPTVTTPTPLSNETVDLAQGIPLRTPAGELSVSTSGNASVRVGSVAYGLWRACAALKTDEMFAAEACLEFVTVDPLPLPDWYIAVQVLAACGLVFLILGLLLIVFLVLDRDISKKSLKVVLACIVIGGMLFFISFIVTCARFSQLDEVIFGIKNVEPSPSYSFGLVVIATIASLGSAVMVKLEIEERNKPEPLCTTYRYNDIFVSRM</sequence>
<dbReference type="Gene3D" id="1.20.140.150">
    <property type="match status" value="1"/>
</dbReference>
<dbReference type="AlphaFoldDB" id="A0A8J1U2V2"/>
<proteinExistence type="predicted"/>
<comment type="subcellular location">
    <subcellularLocation>
        <location evidence="1">Membrane</location>
        <topology evidence="1">Multi-pass membrane protein</topology>
    </subcellularLocation>
</comment>
<dbReference type="EMBL" id="CAIIXF020000008">
    <property type="protein sequence ID" value="CAH1791103.1"/>
    <property type="molecule type" value="Genomic_DNA"/>
</dbReference>
<dbReference type="InterPro" id="IPR004031">
    <property type="entry name" value="PMP22/EMP/MP20/Claudin"/>
</dbReference>
<protein>
    <submittedName>
        <fullName evidence="5">Uncharacterized protein</fullName>
    </submittedName>
</protein>
<evidence type="ECO:0000256" key="3">
    <source>
        <dbReference type="ARBA" id="ARBA00022989"/>
    </source>
</evidence>
<name>A0A8J1U2V2_OWEFU</name>
<keyword evidence="4" id="KW-0472">Membrane</keyword>
<accession>A0A8J1U2V2</accession>
<dbReference type="Pfam" id="PF13903">
    <property type="entry name" value="Claudin_2"/>
    <property type="match status" value="1"/>
</dbReference>
<evidence type="ECO:0000256" key="4">
    <source>
        <dbReference type="ARBA" id="ARBA00023136"/>
    </source>
</evidence>
<comment type="caution">
    <text evidence="5">The sequence shown here is derived from an EMBL/GenBank/DDBJ whole genome shotgun (WGS) entry which is preliminary data.</text>
</comment>
<gene>
    <name evidence="5" type="ORF">OFUS_LOCUS16226</name>
</gene>
<reference evidence="5" key="1">
    <citation type="submission" date="2022-03" db="EMBL/GenBank/DDBJ databases">
        <authorList>
            <person name="Martin C."/>
        </authorList>
    </citation>
    <scope>NUCLEOTIDE SEQUENCE</scope>
</reference>
<organism evidence="5 6">
    <name type="scientific">Owenia fusiformis</name>
    <name type="common">Polychaete worm</name>
    <dbReference type="NCBI Taxonomy" id="6347"/>
    <lineage>
        <taxon>Eukaryota</taxon>
        <taxon>Metazoa</taxon>
        <taxon>Spiralia</taxon>
        <taxon>Lophotrochozoa</taxon>
        <taxon>Annelida</taxon>
        <taxon>Polychaeta</taxon>
        <taxon>Sedentaria</taxon>
        <taxon>Canalipalpata</taxon>
        <taxon>Sabellida</taxon>
        <taxon>Oweniida</taxon>
        <taxon>Oweniidae</taxon>
        <taxon>Owenia</taxon>
    </lineage>
</organism>
<evidence type="ECO:0000313" key="6">
    <source>
        <dbReference type="Proteomes" id="UP000749559"/>
    </source>
</evidence>
<dbReference type="Proteomes" id="UP000749559">
    <property type="component" value="Unassembled WGS sequence"/>
</dbReference>
<evidence type="ECO:0000256" key="1">
    <source>
        <dbReference type="ARBA" id="ARBA00004141"/>
    </source>
</evidence>
<keyword evidence="3" id="KW-1133">Transmembrane helix</keyword>
<dbReference type="PANTHER" id="PTHR21284">
    <property type="entry name" value="EG:80H7.2 PROTEIN"/>
    <property type="match status" value="1"/>
</dbReference>
<keyword evidence="6" id="KW-1185">Reference proteome</keyword>
<keyword evidence="2" id="KW-0812">Transmembrane</keyword>
<evidence type="ECO:0000313" key="5">
    <source>
        <dbReference type="EMBL" id="CAH1791103.1"/>
    </source>
</evidence>